<dbReference type="AlphaFoldDB" id="A0A841GIE2"/>
<protein>
    <recommendedName>
        <fullName evidence="2">Peptidase C1A papain C-terminal domain-containing protein</fullName>
    </recommendedName>
</protein>
<dbReference type="SMART" id="SM00645">
    <property type="entry name" value="Pept_C1"/>
    <property type="match status" value="1"/>
</dbReference>
<sequence>MIKKISVLLILAIFGVFLFAGALVDNAQKYANNINARIEKFGLLWKASPNEKFFEEFEKFNVTSVDEVLRKLNGTRELPSEVKSKIFNYLNSFKGKVTPDNMTTTDDLMMSSFVLIKPENITDKTFYRLEPIRDQYMHGSCWAFSTAAMMESAYAVQVLGKEEGNVDNLVDFSERWAAYHNIDWDVYTKSRYEYVQDKNSLEGGNVYFSSYNMVRYGMIKEESAPYSDVYLVSDEVIPLPPQAYRAPRIKASRTIMIPDAVSANELGYSYEEYINMIKTALKRFGSLSVAYTVPADFGGYSRGIYVPTSNEQSGGHAVTLVGWVDGKDLDDVILSSKINPEASPILDEELPDGSFTYYDPTIDATYTTSLFWIVKNSWGYNWGDGGYFVVPAISKEAYEAKKVGWWMIDSRNMYVSIFDDLAKHEGDSVDCNGDGVVDINDFNYLVSKVGSTESADIEKLDISFPKDGKIDGNDVATWVFLYNKLYGND</sequence>
<dbReference type="InterPro" id="IPR025661">
    <property type="entry name" value="Pept_asp_AS"/>
</dbReference>
<dbReference type="GO" id="GO:0000272">
    <property type="term" value="P:polysaccharide catabolic process"/>
    <property type="evidence" value="ECO:0007669"/>
    <property type="project" value="InterPro"/>
</dbReference>
<dbReference type="InterPro" id="IPR000169">
    <property type="entry name" value="Pept_cys_AS"/>
</dbReference>
<dbReference type="GO" id="GO:0006508">
    <property type="term" value="P:proteolysis"/>
    <property type="evidence" value="ECO:0007669"/>
    <property type="project" value="InterPro"/>
</dbReference>
<dbReference type="RefSeq" id="WP_184618530.1">
    <property type="nucleotide sequence ID" value="NZ_JACHEX010000001.1"/>
</dbReference>
<reference evidence="3 4" key="1">
    <citation type="submission" date="2020-08" db="EMBL/GenBank/DDBJ databases">
        <title>Genomic Encyclopedia of Type Strains, Phase IV (KMG-IV): sequencing the most valuable type-strain genomes for metagenomic binning, comparative biology and taxonomic classification.</title>
        <authorList>
            <person name="Goeker M."/>
        </authorList>
    </citation>
    <scope>NUCLEOTIDE SEQUENCE [LARGE SCALE GENOMIC DNA]</scope>
    <source>
        <strain evidence="3 4">DSM 13481</strain>
    </source>
</reference>
<keyword evidence="4" id="KW-1185">Reference proteome</keyword>
<dbReference type="InterPro" id="IPR036439">
    <property type="entry name" value="Dockerin_dom_sf"/>
</dbReference>
<dbReference type="Gene3D" id="1.10.1330.10">
    <property type="entry name" value="Dockerin domain"/>
    <property type="match status" value="1"/>
</dbReference>
<evidence type="ECO:0000256" key="1">
    <source>
        <dbReference type="ARBA" id="ARBA00008455"/>
    </source>
</evidence>
<comment type="similarity">
    <text evidence="1">Belongs to the peptidase C1 family.</text>
</comment>
<dbReference type="InterPro" id="IPR038765">
    <property type="entry name" value="Papain-like_cys_pep_sf"/>
</dbReference>
<dbReference type="InterPro" id="IPR013128">
    <property type="entry name" value="Peptidase_C1A"/>
</dbReference>
<dbReference type="InterPro" id="IPR018247">
    <property type="entry name" value="EF_Hand_1_Ca_BS"/>
</dbReference>
<evidence type="ECO:0000313" key="4">
    <source>
        <dbReference type="Proteomes" id="UP000555828"/>
    </source>
</evidence>
<dbReference type="InterPro" id="IPR000668">
    <property type="entry name" value="Peptidase_C1A_C"/>
</dbReference>
<dbReference type="PROSITE" id="PS00018">
    <property type="entry name" value="EF_HAND_1"/>
    <property type="match status" value="1"/>
</dbReference>
<dbReference type="PROSITE" id="PS00640">
    <property type="entry name" value="THIOL_PROTEASE_ASN"/>
    <property type="match status" value="1"/>
</dbReference>
<dbReference type="CDD" id="cd02619">
    <property type="entry name" value="Peptidase_C1"/>
    <property type="match status" value="1"/>
</dbReference>
<evidence type="ECO:0000259" key="2">
    <source>
        <dbReference type="SMART" id="SM00645"/>
    </source>
</evidence>
<proteinExistence type="inferred from homology"/>
<dbReference type="Gene3D" id="3.90.70.10">
    <property type="entry name" value="Cysteine proteinases"/>
    <property type="match status" value="1"/>
</dbReference>
<dbReference type="PANTHER" id="PTHR12411">
    <property type="entry name" value="CYSTEINE PROTEASE FAMILY C1-RELATED"/>
    <property type="match status" value="1"/>
</dbReference>
<organism evidence="3 4">
    <name type="scientific">Thermosipho japonicus</name>
    <dbReference type="NCBI Taxonomy" id="90323"/>
    <lineage>
        <taxon>Bacteria</taxon>
        <taxon>Thermotogati</taxon>
        <taxon>Thermotogota</taxon>
        <taxon>Thermotogae</taxon>
        <taxon>Thermotogales</taxon>
        <taxon>Fervidobacteriaceae</taxon>
        <taxon>Thermosipho</taxon>
    </lineage>
</organism>
<accession>A0A841GIE2</accession>
<gene>
    <name evidence="3" type="ORF">HNP65_000187</name>
</gene>
<dbReference type="Proteomes" id="UP000555828">
    <property type="component" value="Unassembled WGS sequence"/>
</dbReference>
<evidence type="ECO:0000313" key="3">
    <source>
        <dbReference type="EMBL" id="MBB6061765.1"/>
    </source>
</evidence>
<feature type="domain" description="Peptidase C1A papain C-terminal" evidence="2">
    <location>
        <begin position="117"/>
        <end position="401"/>
    </location>
</feature>
<dbReference type="SUPFAM" id="SSF54001">
    <property type="entry name" value="Cysteine proteinases"/>
    <property type="match status" value="1"/>
</dbReference>
<dbReference type="GO" id="GO:0008234">
    <property type="term" value="F:cysteine-type peptidase activity"/>
    <property type="evidence" value="ECO:0007669"/>
    <property type="project" value="InterPro"/>
</dbReference>
<dbReference type="PROSITE" id="PS00139">
    <property type="entry name" value="THIOL_PROTEASE_CYS"/>
    <property type="match status" value="1"/>
</dbReference>
<dbReference type="EMBL" id="JACHEX010000001">
    <property type="protein sequence ID" value="MBB6061765.1"/>
    <property type="molecule type" value="Genomic_DNA"/>
</dbReference>
<name>A0A841GIE2_9BACT</name>
<comment type="caution">
    <text evidence="3">The sequence shown here is derived from an EMBL/GenBank/DDBJ whole genome shotgun (WGS) entry which is preliminary data.</text>
</comment>
<dbReference type="Pfam" id="PF00112">
    <property type="entry name" value="Peptidase_C1"/>
    <property type="match status" value="1"/>
</dbReference>